<dbReference type="AlphaFoldDB" id="A0A7S1KUK2"/>
<feature type="compositionally biased region" description="Basic and acidic residues" evidence="1">
    <location>
        <begin position="112"/>
        <end position="126"/>
    </location>
</feature>
<feature type="compositionally biased region" description="Basic and acidic residues" evidence="1">
    <location>
        <begin position="65"/>
        <end position="79"/>
    </location>
</feature>
<evidence type="ECO:0000256" key="2">
    <source>
        <dbReference type="SAM" id="SignalP"/>
    </source>
</evidence>
<dbReference type="EMBL" id="HBGD01011267">
    <property type="protein sequence ID" value="CAD9086033.1"/>
    <property type="molecule type" value="Transcribed_RNA"/>
</dbReference>
<evidence type="ECO:0000313" key="3">
    <source>
        <dbReference type="EMBL" id="CAD9086033.1"/>
    </source>
</evidence>
<feature type="signal peptide" evidence="2">
    <location>
        <begin position="1"/>
        <end position="21"/>
    </location>
</feature>
<accession>A0A7S1KUK2</accession>
<protein>
    <submittedName>
        <fullName evidence="3">Uncharacterized protein</fullName>
    </submittedName>
</protein>
<sequence length="141" mass="16344">MQSKTLSIFIILLFLIVLSICSTDAGFKKRHYVRRISPQRPQTRISKTSRLEVKLRHTHGALKQEETEISGKEFEDRLKRPTKNTRKSLQLGIPTRPKMLEVIVDPNPEDISEGRADLGRRKDGTKSVRRSKAHLMKHEEF</sequence>
<keyword evidence="2" id="KW-0732">Signal</keyword>
<feature type="region of interest" description="Disordered" evidence="1">
    <location>
        <begin position="65"/>
        <end position="91"/>
    </location>
</feature>
<evidence type="ECO:0000256" key="1">
    <source>
        <dbReference type="SAM" id="MobiDB-lite"/>
    </source>
</evidence>
<feature type="region of interest" description="Disordered" evidence="1">
    <location>
        <begin position="105"/>
        <end position="141"/>
    </location>
</feature>
<feature type="chain" id="PRO_5030638553" evidence="2">
    <location>
        <begin position="22"/>
        <end position="141"/>
    </location>
</feature>
<proteinExistence type="predicted"/>
<organism evidence="3">
    <name type="scientific">Percolomonas cosmopolitus</name>
    <dbReference type="NCBI Taxonomy" id="63605"/>
    <lineage>
        <taxon>Eukaryota</taxon>
        <taxon>Discoba</taxon>
        <taxon>Heterolobosea</taxon>
        <taxon>Tetramitia</taxon>
        <taxon>Eutetramitia</taxon>
        <taxon>Percolomonadidae</taxon>
        <taxon>Percolomonas</taxon>
    </lineage>
</organism>
<gene>
    <name evidence="3" type="ORF">PCOS0759_LOCUS9287</name>
</gene>
<reference evidence="3" key="1">
    <citation type="submission" date="2021-01" db="EMBL/GenBank/DDBJ databases">
        <authorList>
            <person name="Corre E."/>
            <person name="Pelletier E."/>
            <person name="Niang G."/>
            <person name="Scheremetjew M."/>
            <person name="Finn R."/>
            <person name="Kale V."/>
            <person name="Holt S."/>
            <person name="Cochrane G."/>
            <person name="Meng A."/>
            <person name="Brown T."/>
            <person name="Cohen L."/>
        </authorList>
    </citation>
    <scope>NUCLEOTIDE SEQUENCE</scope>
    <source>
        <strain evidence="3">WS</strain>
    </source>
</reference>
<name>A0A7S1KUK2_9EUKA</name>